<feature type="transmembrane region" description="Helical" evidence="1">
    <location>
        <begin position="197"/>
        <end position="214"/>
    </location>
</feature>
<keyword evidence="3" id="KW-1185">Reference proteome</keyword>
<dbReference type="Pfam" id="PF13181">
    <property type="entry name" value="TPR_8"/>
    <property type="match status" value="1"/>
</dbReference>
<keyword evidence="1" id="KW-1133">Transmembrane helix</keyword>
<dbReference type="AlphaFoldDB" id="A0A5C1AH34"/>
<dbReference type="SUPFAM" id="SSF48452">
    <property type="entry name" value="TPR-like"/>
    <property type="match status" value="2"/>
</dbReference>
<proteinExistence type="predicted"/>
<dbReference type="RefSeq" id="WP_149112653.1">
    <property type="nucleotide sequence ID" value="NZ_CP042425.1"/>
</dbReference>
<feature type="transmembrane region" description="Helical" evidence="1">
    <location>
        <begin position="70"/>
        <end position="95"/>
    </location>
</feature>
<evidence type="ECO:0000313" key="3">
    <source>
        <dbReference type="Proteomes" id="UP000324974"/>
    </source>
</evidence>
<feature type="transmembrane region" description="Helical" evidence="1">
    <location>
        <begin position="35"/>
        <end position="58"/>
    </location>
</feature>
<keyword evidence="1" id="KW-0812">Transmembrane</keyword>
<evidence type="ECO:0000313" key="2">
    <source>
        <dbReference type="EMBL" id="QEL18120.1"/>
    </source>
</evidence>
<dbReference type="KEGG" id="lrs:PX52LOC_05134"/>
<organism evidence="2 3">
    <name type="scientific">Limnoglobus roseus</name>
    <dbReference type="NCBI Taxonomy" id="2598579"/>
    <lineage>
        <taxon>Bacteria</taxon>
        <taxon>Pseudomonadati</taxon>
        <taxon>Planctomycetota</taxon>
        <taxon>Planctomycetia</taxon>
        <taxon>Gemmatales</taxon>
        <taxon>Gemmataceae</taxon>
        <taxon>Limnoglobus</taxon>
    </lineage>
</organism>
<keyword evidence="1" id="KW-0472">Membrane</keyword>
<accession>A0A5C1AH34</accession>
<dbReference type="EMBL" id="CP042425">
    <property type="protein sequence ID" value="QEL18120.1"/>
    <property type="molecule type" value="Genomic_DNA"/>
</dbReference>
<feature type="transmembrane region" description="Helical" evidence="1">
    <location>
        <begin position="135"/>
        <end position="153"/>
    </location>
</feature>
<dbReference type="Proteomes" id="UP000324974">
    <property type="component" value="Chromosome"/>
</dbReference>
<feature type="transmembrane region" description="Helical" evidence="1">
    <location>
        <begin position="173"/>
        <end position="190"/>
    </location>
</feature>
<reference evidence="3" key="1">
    <citation type="submission" date="2019-08" db="EMBL/GenBank/DDBJ databases">
        <title>Limnoglobus roseus gen. nov., sp. nov., a novel freshwater planctomycete with a giant genome from the family Gemmataceae.</title>
        <authorList>
            <person name="Kulichevskaya I.S."/>
            <person name="Naumoff D.G."/>
            <person name="Miroshnikov K."/>
            <person name="Ivanova A."/>
            <person name="Philippov D.A."/>
            <person name="Hakobyan A."/>
            <person name="Rijpstra I.C."/>
            <person name="Sinninghe Damste J.S."/>
            <person name="Liesack W."/>
            <person name="Dedysh S.N."/>
        </authorList>
    </citation>
    <scope>NUCLEOTIDE SEQUENCE [LARGE SCALE GENOMIC DNA]</scope>
    <source>
        <strain evidence="3">PX52</strain>
    </source>
</reference>
<dbReference type="InterPro" id="IPR019734">
    <property type="entry name" value="TPR_rpt"/>
</dbReference>
<name>A0A5C1AH34_9BACT</name>
<dbReference type="Gene3D" id="1.25.40.10">
    <property type="entry name" value="Tetratricopeptide repeat domain"/>
    <property type="match status" value="2"/>
</dbReference>
<feature type="transmembrane region" description="Helical" evidence="1">
    <location>
        <begin position="12"/>
        <end position="29"/>
    </location>
</feature>
<feature type="transmembrane region" description="Helical" evidence="1">
    <location>
        <begin position="107"/>
        <end position="126"/>
    </location>
</feature>
<dbReference type="SMART" id="SM00028">
    <property type="entry name" value="TPR"/>
    <property type="match status" value="2"/>
</dbReference>
<dbReference type="InterPro" id="IPR011990">
    <property type="entry name" value="TPR-like_helical_dom_sf"/>
</dbReference>
<dbReference type="OrthoDB" id="234291at2"/>
<gene>
    <name evidence="2" type="ORF">PX52LOC_05134</name>
</gene>
<protein>
    <submittedName>
        <fullName evidence="2">Tetratricopeptide repeat protein</fullName>
    </submittedName>
</protein>
<sequence>MPPILREYLLKGVFLALWAYLALVLPPSNPDWSRFGVVLAFAGGGLALGLIAGAAVQVRRGLRPSANPAAFPLVVLLESPYWIYAGLILGLAVGLVSMVEVRSEEPITGWLAYFVVGGAILGYGFFQLRQVKEWLWRFLFGAVIGAILVYLAIDYLEPLLGGLTGNVAKRNFSIVLLAGLPFFYLLTFCGEAEESEVEIAAICAALGIGLYLFGLESGLEQLAGKLILLAPLIVYFVYATRILPGLRIFKHTLRGYSAIQIGDHLSALLWFKQALRLDSRNDLARQGMLTLHHQVDVTKLPPDSEILKHLDYGFCLDQATAYLIGGRAPSPVERAKADRLLALVEQQSPRLAARVDYLRIVSLAHAKQFDEAAGLLGRLLSPETPYEAAVRQGVLFPAWDLALRLHPELVKRLGGEELAKPGRRMEAIAATERQLAAEPNDATAAEMKAILYASLTEAEFVADAASGLPTEFNYDYAEQLGLALVDQADAVQQDRGSAFLRIAGRGLPQRGPTIFKKLADIATAAGRTDEARGYLEQVKRSGVLAGPKALTEDQRAIYFTTLRQLSADAEARGDYENAIGDLRLYQESGKNALEGYRKLADLYEKNKDAPNAILNALLMTETGLIYNATDRDFLARKDKYYFNVGVENLREMKDKVERFFDVDYCSRKAKLILDQRDVDADSLDWALHLVRLAKVMKPQDTAVRLAEARCLLRQGDRDAALFELENIREQKVSGATDEDAWYDATRTLGNLYLNELNRPDLAVHCFLDYRDYSKSGADTLFNIARCYEGMNETRNAIKFYEAVTAYEEHPKYWDAKQAMDRLKDQPT</sequence>
<evidence type="ECO:0000256" key="1">
    <source>
        <dbReference type="SAM" id="Phobius"/>
    </source>
</evidence>